<dbReference type="GO" id="GO:0043328">
    <property type="term" value="P:protein transport to vacuole involved in ubiquitin-dependent protein catabolic process via the multivesicular body sorting pathway"/>
    <property type="evidence" value="ECO:0007669"/>
    <property type="project" value="TreeGrafter"/>
</dbReference>
<feature type="compositionally biased region" description="Basic and acidic residues" evidence="2">
    <location>
        <begin position="1267"/>
        <end position="1279"/>
    </location>
</feature>
<dbReference type="PROSITE" id="PS51180">
    <property type="entry name" value="BRO1"/>
    <property type="match status" value="1"/>
</dbReference>
<sequence length="1626" mass="175517">MSPPTGFTPTFWEHMLETAMITSPATGSPGNRSPVEPASTFLALPTRPNHGPAAPANRSRPPSPVRMLLKLAGKTSPPASPSTGPNLNPFACPAPVERGCPREALGLGAGAAAPCSPLNFKEIILPRLVRAALGSVGKLATLPDEVTAATLAQQYPELLPAERTWRAVDQLRVHAGVPERSDAGFTKLLEYYSVLLLLESCFPSGASDEQAVSSTWSEAFSGTEKSPKKITTLCIQREKAAVLFNLAAMHAQLAAKQSLRTTDGIKTAALHFQAAAGILDYIRVELVPRFSAKVEKAADMSPDTLQALTELMLAQANESYWEKASTDGTSDTVISQLAAQTAAHYEAVQLVSTKSDTSKILKALNPTSSREPRLPRDWLAHARTKALLYAAIAHRHSPNSRTELGVGHRIARLTLAKSLVERSIKEPEQLGSILARQCEYHRARIAAALRTLEVENKMLGEPVPDARSLAPLRRLPDPVACPIPFSPPEPVGTRSSQSSSGFGHVLLHPEHWPEWVRCVRTLDEVVNQLGPQVKLLLPMCDEILTELQRSPSPARGAARGLDQVPDLDLNPDEIVRSLQSLRADESVLSLIQLVASLARASTTSRALCARAQILLDRVKVDHFAHDPKGFSAIAVLRPRVVALTTVVQQTADTVARLESASQAPEIRGAVWNEWTGDRIRETVAKMGRDKDAGDDQVDEPIALDELAPYLVEVRAELAMFVARLAQVRVDLSSADVTAATREMLLQQSASGQDVVERAELLIQRATTTQVQVADSITQRQGAVEAKAALCSLARSLSALAYLRSKAEIALATALDQQEQLEALVTECECLPGVQSVAAASSLDAHVDAMVPLAPLSPGSDDLNVPRSTGLMNLYRRLAAQASPTPAAPMPATALLAAPAPITPPAAVMPSAPVANMTFYTAPTTTTPARLYPSISRPPSPSTDAVARNSRRVSALCAVPTSKMTPVVDAALAIPTLLVPTAELHPPSVRSRTPSESPTVHPPAVRSRTPSASPEPVPLMVRSQTPSTSPAFQPPAARSRDPSASLALPPSSPPRRPSVVTPTVASLRPDPVLVADSGARPVPVTLPCKPTPILTDELLRGLHAAQTRADRAAHIDEWTAEQVELAKERKRKWKQAAAVAASAAPPTDTSPPRATTHDLSASDRSPPRLAATSMPSVHTSAPAPARTLRRRATSSKNRARDREWEREHLGVSSDPVPLDKVLADSGLVASADSVTQPGTRTETEYVVEHFSAAAAIASGRVRSRSHRRTESGRSTHKQQEVDDASVAFGGVPVPRPPSPGQKRVLDGDERRSARRRERSSSSKMMATAPVNSTTVDHRAIVEKLPLDMIETICKHVHDEVNGPATLLHFAIWSAALFAPAVRTALNRCSKDGPDFLVQYEDETDTGPDDAPLHRVYVPEQGKYLADMTREVRYWSSLLILIDQWFPPALRHLTLRFISSGDGDQLGIIYEKLPSSLISLKLFNDEDDHEVLDEQSAVSLARALSTQLTNLTTFYHHFLPFPVLPLVLNTLASRDTIMESLTLNLVAPEGHTQFLRGKNNRSTELRVQRMHFRQRPVGEPKPVALDYSLPPQADARAHGRTPEMIGGVLNTSCSTWLCRACVSCILMR</sequence>
<dbReference type="STRING" id="578462.A0A0L0RVU7"/>
<dbReference type="SMART" id="SM01041">
    <property type="entry name" value="BRO1"/>
    <property type="match status" value="1"/>
</dbReference>
<feature type="region of interest" description="Disordered" evidence="2">
    <location>
        <begin position="23"/>
        <end position="63"/>
    </location>
</feature>
<evidence type="ECO:0000256" key="2">
    <source>
        <dbReference type="SAM" id="MobiDB-lite"/>
    </source>
</evidence>
<feature type="compositionally biased region" description="Basic residues" evidence="2">
    <location>
        <begin position="1186"/>
        <end position="1196"/>
    </location>
</feature>
<evidence type="ECO:0000313" key="5">
    <source>
        <dbReference type="Proteomes" id="UP000054350"/>
    </source>
</evidence>
<proteinExistence type="predicted"/>
<feature type="region of interest" description="Disordered" evidence="2">
    <location>
        <begin position="926"/>
        <end position="948"/>
    </location>
</feature>
<gene>
    <name evidence="4" type="ORF">AMAG_17643</name>
</gene>
<evidence type="ECO:0000256" key="1">
    <source>
        <dbReference type="ARBA" id="ARBA00041284"/>
    </source>
</evidence>
<dbReference type="OrthoDB" id="64867at2759"/>
<dbReference type="Pfam" id="PF03097">
    <property type="entry name" value="BRO1"/>
    <property type="match status" value="1"/>
</dbReference>
<feature type="region of interest" description="Disordered" evidence="2">
    <location>
        <begin position="984"/>
        <end position="1061"/>
    </location>
</feature>
<feature type="region of interest" description="Disordered" evidence="2">
    <location>
        <begin position="1257"/>
        <end position="1332"/>
    </location>
</feature>
<feature type="compositionally biased region" description="Basic and acidic residues" evidence="2">
    <location>
        <begin position="1197"/>
        <end position="1208"/>
    </location>
</feature>
<dbReference type="GO" id="GO:0005768">
    <property type="term" value="C:endosome"/>
    <property type="evidence" value="ECO:0007669"/>
    <property type="project" value="TreeGrafter"/>
</dbReference>
<evidence type="ECO:0000259" key="3">
    <source>
        <dbReference type="PROSITE" id="PS51180"/>
    </source>
</evidence>
<dbReference type="PANTHER" id="PTHR23030:SF30">
    <property type="entry name" value="TYROSINE-PROTEIN PHOSPHATASE NON-RECEPTOR TYPE 23"/>
    <property type="match status" value="1"/>
</dbReference>
<dbReference type="VEuPathDB" id="FungiDB:AMAG_17643"/>
<dbReference type="Proteomes" id="UP000054350">
    <property type="component" value="Unassembled WGS sequence"/>
</dbReference>
<protein>
    <recommendedName>
        <fullName evidence="1">BRO domain-containing protein 1</fullName>
    </recommendedName>
</protein>
<feature type="compositionally biased region" description="Polar residues" evidence="2">
    <location>
        <begin position="1021"/>
        <end position="1030"/>
    </location>
</feature>
<organism evidence="4 5">
    <name type="scientific">Allomyces macrogynus (strain ATCC 38327)</name>
    <name type="common">Allomyces javanicus var. macrogynus</name>
    <dbReference type="NCBI Taxonomy" id="578462"/>
    <lineage>
        <taxon>Eukaryota</taxon>
        <taxon>Fungi</taxon>
        <taxon>Fungi incertae sedis</taxon>
        <taxon>Blastocladiomycota</taxon>
        <taxon>Blastocladiomycetes</taxon>
        <taxon>Blastocladiales</taxon>
        <taxon>Blastocladiaceae</taxon>
        <taxon>Allomyces</taxon>
    </lineage>
</organism>
<keyword evidence="5" id="KW-1185">Reference proteome</keyword>
<feature type="region of interest" description="Disordered" evidence="2">
    <location>
        <begin position="1138"/>
        <end position="1216"/>
    </location>
</feature>
<dbReference type="eggNOG" id="KOG2220">
    <property type="taxonomic scope" value="Eukaryota"/>
</dbReference>
<name>A0A0L0RVU7_ALLM3</name>
<evidence type="ECO:0000313" key="4">
    <source>
        <dbReference type="EMBL" id="KNE54274.1"/>
    </source>
</evidence>
<reference evidence="5" key="2">
    <citation type="submission" date="2009-11" db="EMBL/GenBank/DDBJ databases">
        <title>The Genome Sequence of Allomyces macrogynus strain ATCC 38327.</title>
        <authorList>
            <consortium name="The Broad Institute Genome Sequencing Platform"/>
            <person name="Russ C."/>
            <person name="Cuomo C."/>
            <person name="Shea T."/>
            <person name="Young S.K."/>
            <person name="Zeng Q."/>
            <person name="Koehrsen M."/>
            <person name="Haas B."/>
            <person name="Borodovsky M."/>
            <person name="Guigo R."/>
            <person name="Alvarado L."/>
            <person name="Berlin A."/>
            <person name="Borenstein D."/>
            <person name="Chen Z."/>
            <person name="Engels R."/>
            <person name="Freedman E."/>
            <person name="Gellesch M."/>
            <person name="Goldberg J."/>
            <person name="Griggs A."/>
            <person name="Gujja S."/>
            <person name="Heiman D."/>
            <person name="Hepburn T."/>
            <person name="Howarth C."/>
            <person name="Jen D."/>
            <person name="Larson L."/>
            <person name="Lewis B."/>
            <person name="Mehta T."/>
            <person name="Park D."/>
            <person name="Pearson M."/>
            <person name="Roberts A."/>
            <person name="Saif S."/>
            <person name="Shenoy N."/>
            <person name="Sisk P."/>
            <person name="Stolte C."/>
            <person name="Sykes S."/>
            <person name="Walk T."/>
            <person name="White J."/>
            <person name="Yandava C."/>
            <person name="Burger G."/>
            <person name="Gray M.W."/>
            <person name="Holland P.W.H."/>
            <person name="King N."/>
            <person name="Lang F.B.F."/>
            <person name="Roger A.J."/>
            <person name="Ruiz-Trillo I."/>
            <person name="Lander E."/>
            <person name="Nusbaum C."/>
        </authorList>
    </citation>
    <scope>NUCLEOTIDE SEQUENCE [LARGE SCALE GENOMIC DNA]</scope>
    <source>
        <strain evidence="5">ATCC 38327</strain>
    </source>
</reference>
<accession>A0A0L0RVU7</accession>
<dbReference type="InterPro" id="IPR004328">
    <property type="entry name" value="BRO1_dom"/>
</dbReference>
<dbReference type="Gene3D" id="1.25.40.280">
    <property type="entry name" value="alix/aip1 like domains"/>
    <property type="match status" value="1"/>
</dbReference>
<dbReference type="EMBL" id="GG745328">
    <property type="protein sequence ID" value="KNE54274.1"/>
    <property type="molecule type" value="Genomic_DNA"/>
</dbReference>
<feature type="domain" description="BRO1" evidence="3">
    <location>
        <begin position="122"/>
        <end position="539"/>
    </location>
</feature>
<reference evidence="4 5" key="1">
    <citation type="submission" date="2009-11" db="EMBL/GenBank/DDBJ databases">
        <title>Annotation of Allomyces macrogynus ATCC 38327.</title>
        <authorList>
            <consortium name="The Broad Institute Genome Sequencing Platform"/>
            <person name="Russ C."/>
            <person name="Cuomo C."/>
            <person name="Burger G."/>
            <person name="Gray M.W."/>
            <person name="Holland P.W.H."/>
            <person name="King N."/>
            <person name="Lang F.B.F."/>
            <person name="Roger A.J."/>
            <person name="Ruiz-Trillo I."/>
            <person name="Young S.K."/>
            <person name="Zeng Q."/>
            <person name="Gargeya S."/>
            <person name="Fitzgerald M."/>
            <person name="Haas B."/>
            <person name="Abouelleil A."/>
            <person name="Alvarado L."/>
            <person name="Arachchi H.M."/>
            <person name="Berlin A."/>
            <person name="Chapman S.B."/>
            <person name="Gearin G."/>
            <person name="Goldberg J."/>
            <person name="Griggs A."/>
            <person name="Gujja S."/>
            <person name="Hansen M."/>
            <person name="Heiman D."/>
            <person name="Howarth C."/>
            <person name="Larimer J."/>
            <person name="Lui A."/>
            <person name="MacDonald P.J.P."/>
            <person name="McCowen C."/>
            <person name="Montmayeur A."/>
            <person name="Murphy C."/>
            <person name="Neiman D."/>
            <person name="Pearson M."/>
            <person name="Priest M."/>
            <person name="Roberts A."/>
            <person name="Saif S."/>
            <person name="Shea T."/>
            <person name="Sisk P."/>
            <person name="Stolte C."/>
            <person name="Sykes S."/>
            <person name="Wortman J."/>
            <person name="Nusbaum C."/>
            <person name="Birren B."/>
        </authorList>
    </citation>
    <scope>NUCLEOTIDE SEQUENCE [LARGE SCALE GENOMIC DNA]</scope>
    <source>
        <strain evidence="4 5">ATCC 38327</strain>
    </source>
</reference>
<dbReference type="PANTHER" id="PTHR23030">
    <property type="entry name" value="PCD6 INTERACTING PROTEIN-RELATED"/>
    <property type="match status" value="1"/>
</dbReference>
<dbReference type="InterPro" id="IPR038499">
    <property type="entry name" value="BRO1_sf"/>
</dbReference>
<feature type="compositionally biased region" description="Low complexity" evidence="2">
    <location>
        <begin position="1138"/>
        <end position="1153"/>
    </location>
</feature>